<sequence length="76" mass="8478">MKVLIILFALAVLAFIITRPLIRQSIKRQKRGQEGIEGIEEMYPCAHCGTYVAKSEALLANGACYCSKECLKKAFK</sequence>
<protein>
    <recommendedName>
        <fullName evidence="3">Prokaryotic metallothionein family protein</fullName>
    </recommendedName>
</protein>
<accession>A0A3D8I7E0</accession>
<dbReference type="OrthoDB" id="5356091at2"/>
<evidence type="ECO:0000313" key="2">
    <source>
        <dbReference type="Proteomes" id="UP000256599"/>
    </source>
</evidence>
<reference evidence="1 2" key="1">
    <citation type="submission" date="2018-04" db="EMBL/GenBank/DDBJ databases">
        <title>Novel Campyloabacter and Helicobacter Species and Strains.</title>
        <authorList>
            <person name="Mannion A.J."/>
            <person name="Shen Z."/>
            <person name="Fox J.G."/>
        </authorList>
    </citation>
    <scope>NUCLEOTIDE SEQUENCE [LARGE SCALE GENOMIC DNA]</scope>
    <source>
        <strain evidence="1 2">MIT 98-6070</strain>
    </source>
</reference>
<proteinExistence type="predicted"/>
<dbReference type="RefSeq" id="WP_104699235.1">
    <property type="nucleotide sequence ID" value="NZ_FZPP01000003.1"/>
</dbReference>
<gene>
    <name evidence="1" type="ORF">CQA63_00530</name>
</gene>
<dbReference type="InterPro" id="IPR049708">
    <property type="entry name" value="PP0621-like"/>
</dbReference>
<organism evidence="1 2">
    <name type="scientific">Helicobacter marmotae</name>
    <dbReference type="NCBI Taxonomy" id="152490"/>
    <lineage>
        <taxon>Bacteria</taxon>
        <taxon>Pseudomonadati</taxon>
        <taxon>Campylobacterota</taxon>
        <taxon>Epsilonproteobacteria</taxon>
        <taxon>Campylobacterales</taxon>
        <taxon>Helicobacteraceae</taxon>
        <taxon>Helicobacter</taxon>
    </lineage>
</organism>
<name>A0A3D8I7E0_9HELI</name>
<dbReference type="AlphaFoldDB" id="A0A3D8I7E0"/>
<dbReference type="NCBIfam" id="NF041023">
    <property type="entry name" value="PP0621_fam"/>
    <property type="match status" value="1"/>
</dbReference>
<dbReference type="Proteomes" id="UP000256599">
    <property type="component" value="Unassembled WGS sequence"/>
</dbReference>
<comment type="caution">
    <text evidence="1">The sequence shown here is derived from an EMBL/GenBank/DDBJ whole genome shotgun (WGS) entry which is preliminary data.</text>
</comment>
<keyword evidence="2" id="KW-1185">Reference proteome</keyword>
<evidence type="ECO:0008006" key="3">
    <source>
        <dbReference type="Google" id="ProtNLM"/>
    </source>
</evidence>
<dbReference type="EMBL" id="NXLR01000001">
    <property type="protein sequence ID" value="RDU61027.1"/>
    <property type="molecule type" value="Genomic_DNA"/>
</dbReference>
<evidence type="ECO:0000313" key="1">
    <source>
        <dbReference type="EMBL" id="RDU61027.1"/>
    </source>
</evidence>